<dbReference type="OrthoDB" id="206354at2759"/>
<evidence type="ECO:0000256" key="1">
    <source>
        <dbReference type="ARBA" id="ARBA00004496"/>
    </source>
</evidence>
<dbReference type="Pfam" id="PF10237">
    <property type="entry name" value="N6-adenineMlase"/>
    <property type="match status" value="1"/>
</dbReference>
<comment type="caution">
    <text evidence="5">The sequence shown here is derived from an EMBL/GenBank/DDBJ whole genome shotgun (WGS) entry which is preliminary data.</text>
</comment>
<dbReference type="AlphaFoldDB" id="A0A225UMW7"/>
<name>A0A225UMW7_9STRA</name>
<dbReference type="Proteomes" id="UP000198211">
    <property type="component" value="Unassembled WGS sequence"/>
</dbReference>
<dbReference type="GO" id="GO:0005737">
    <property type="term" value="C:cytoplasm"/>
    <property type="evidence" value="ECO:0007669"/>
    <property type="project" value="UniProtKB-SubCell"/>
</dbReference>
<organism evidence="5 6">
    <name type="scientific">Phytophthora megakarya</name>
    <dbReference type="NCBI Taxonomy" id="4795"/>
    <lineage>
        <taxon>Eukaryota</taxon>
        <taxon>Sar</taxon>
        <taxon>Stramenopiles</taxon>
        <taxon>Oomycota</taxon>
        <taxon>Peronosporomycetes</taxon>
        <taxon>Peronosporales</taxon>
        <taxon>Peronosporaceae</taxon>
        <taxon>Phytophthora</taxon>
    </lineage>
</organism>
<evidence type="ECO:0000313" key="6">
    <source>
        <dbReference type="Proteomes" id="UP000198211"/>
    </source>
</evidence>
<dbReference type="PANTHER" id="PTHR13200">
    <property type="entry name" value="EEF1A LYSINE METHYLTRANSFERASE 1"/>
    <property type="match status" value="1"/>
</dbReference>
<keyword evidence="4 5" id="KW-0808">Transferase</keyword>
<dbReference type="STRING" id="4795.A0A225UMW7"/>
<evidence type="ECO:0000256" key="3">
    <source>
        <dbReference type="ARBA" id="ARBA00022603"/>
    </source>
</evidence>
<evidence type="ECO:0000313" key="5">
    <source>
        <dbReference type="EMBL" id="OWY94442.1"/>
    </source>
</evidence>
<protein>
    <submittedName>
        <fullName evidence="5">N(6)-adenine-specific DNA methyltransferase 2</fullName>
    </submittedName>
</protein>
<comment type="subcellular location">
    <subcellularLocation>
        <location evidence="1">Cytoplasm</location>
    </subcellularLocation>
</comment>
<evidence type="ECO:0000256" key="2">
    <source>
        <dbReference type="ARBA" id="ARBA00022490"/>
    </source>
</evidence>
<dbReference type="EMBL" id="NBNE01014375">
    <property type="protein sequence ID" value="OWY94442.1"/>
    <property type="molecule type" value="Genomic_DNA"/>
</dbReference>
<dbReference type="GO" id="GO:0016279">
    <property type="term" value="F:protein-lysine N-methyltransferase activity"/>
    <property type="evidence" value="ECO:0007669"/>
    <property type="project" value="InterPro"/>
</dbReference>
<keyword evidence="6" id="KW-1185">Reference proteome</keyword>
<dbReference type="PANTHER" id="PTHR13200:SF0">
    <property type="entry name" value="EEF1A LYSINE METHYLTRANSFERASE 1"/>
    <property type="match status" value="1"/>
</dbReference>
<evidence type="ECO:0000256" key="4">
    <source>
        <dbReference type="ARBA" id="ARBA00022679"/>
    </source>
</evidence>
<reference evidence="6" key="1">
    <citation type="submission" date="2017-03" db="EMBL/GenBank/DDBJ databases">
        <title>Phytopthora megakarya and P. palmivora, two closely related causual agents of cacao black pod achieved similar genome size and gene model numbers by different mechanisms.</title>
        <authorList>
            <person name="Ali S."/>
            <person name="Shao J."/>
            <person name="Larry D.J."/>
            <person name="Kronmiller B."/>
            <person name="Shen D."/>
            <person name="Strem M.D."/>
            <person name="Melnick R.L."/>
            <person name="Guiltinan M.J."/>
            <person name="Tyler B.M."/>
            <person name="Meinhardt L.W."/>
            <person name="Bailey B.A."/>
        </authorList>
    </citation>
    <scope>NUCLEOTIDE SEQUENCE [LARGE SCALE GENOMIC DNA]</scope>
    <source>
        <strain evidence="6">zdho120</strain>
    </source>
</reference>
<accession>A0A225UMW7</accession>
<keyword evidence="2" id="KW-0963">Cytoplasm</keyword>
<proteinExistence type="predicted"/>
<dbReference type="GO" id="GO:0032259">
    <property type="term" value="P:methylation"/>
    <property type="evidence" value="ECO:0007669"/>
    <property type="project" value="UniProtKB-KW"/>
</dbReference>
<dbReference type="InterPro" id="IPR041370">
    <property type="entry name" value="Mlase_EEF1AKMT1/ZCCHC4"/>
</dbReference>
<keyword evidence="3 5" id="KW-0489">Methyltransferase</keyword>
<sequence length="123" mass="14524">MEPATKKVSSNWYDEKTGRALAQEAIDHSSCDLKIAFVSTPAAYHDLLKIQREKEDESMGDNIYIFEYDRRFGGKYGDRFCFYDYNAPMDQPDKFHHFFDYVLMEPRCRAAWSIFVRAWSSHT</sequence>
<gene>
    <name evidence="5" type="ORF">PHMEG_00035827</name>
</gene>
<dbReference type="InterPro" id="IPR019369">
    <property type="entry name" value="Efm5/EEF1AKMT1"/>
</dbReference>